<evidence type="ECO:0000259" key="7">
    <source>
        <dbReference type="Pfam" id="PF21143"/>
    </source>
</evidence>
<dbReference type="FunFam" id="3.40.50.300:FF:000507">
    <property type="entry name" value="Pre-mRNA-splicing factor"/>
    <property type="match status" value="1"/>
</dbReference>
<dbReference type="PIRSF" id="PIRSF038901">
    <property type="entry name" value="AQR_cwf11"/>
    <property type="match status" value="1"/>
</dbReference>
<name>A0A6A5U3X6_9PLEO</name>
<keyword evidence="2" id="KW-0539">Nucleus</keyword>
<dbReference type="InterPro" id="IPR047187">
    <property type="entry name" value="SF1_C_Upf1"/>
</dbReference>
<dbReference type="Pfam" id="PF16399">
    <property type="entry name" value="Aquarius_N_1st"/>
    <property type="match status" value="1"/>
</dbReference>
<comment type="similarity">
    <text evidence="2">Belongs to the CWF11 family.</text>
</comment>
<dbReference type="PANTHER" id="PTHR10887">
    <property type="entry name" value="DNA2/NAM7 HELICASE FAMILY"/>
    <property type="match status" value="1"/>
</dbReference>
<keyword evidence="1" id="KW-0547">Nucleotide-binding</keyword>
<feature type="compositionally biased region" description="Acidic residues" evidence="3">
    <location>
        <begin position="1435"/>
        <end position="1449"/>
    </location>
</feature>
<dbReference type="GO" id="GO:0005684">
    <property type="term" value="C:U2-type spliceosomal complex"/>
    <property type="evidence" value="ECO:0007669"/>
    <property type="project" value="UniProtKB-UniRule"/>
</dbReference>
<accession>A0A6A5U3X6</accession>
<dbReference type="InterPro" id="IPR045055">
    <property type="entry name" value="DNA2/NAM7-like"/>
</dbReference>
<dbReference type="InterPro" id="IPR041679">
    <property type="entry name" value="DNA2/NAM7-like_C"/>
</dbReference>
<comment type="function">
    <text evidence="2">Involved in mRNA splicing where it associates with cdc5 and the other cwf proteins as part of the spliceosome.</text>
</comment>
<dbReference type="InterPro" id="IPR027417">
    <property type="entry name" value="P-loop_NTPase"/>
</dbReference>
<reference evidence="9" key="1">
    <citation type="journal article" date="2020" name="Stud. Mycol.">
        <title>101 Dothideomycetes genomes: a test case for predicting lifestyles and emergence of pathogens.</title>
        <authorList>
            <person name="Haridas S."/>
            <person name="Albert R."/>
            <person name="Binder M."/>
            <person name="Bloem J."/>
            <person name="Labutti K."/>
            <person name="Salamov A."/>
            <person name="Andreopoulos B."/>
            <person name="Baker S."/>
            <person name="Barry K."/>
            <person name="Bills G."/>
            <person name="Bluhm B."/>
            <person name="Cannon C."/>
            <person name="Castanera R."/>
            <person name="Culley D."/>
            <person name="Daum C."/>
            <person name="Ezra D."/>
            <person name="Gonzalez J."/>
            <person name="Henrissat B."/>
            <person name="Kuo A."/>
            <person name="Liang C."/>
            <person name="Lipzen A."/>
            <person name="Lutzoni F."/>
            <person name="Magnuson J."/>
            <person name="Mondo S."/>
            <person name="Nolan M."/>
            <person name="Ohm R."/>
            <person name="Pangilinan J."/>
            <person name="Park H.-J."/>
            <person name="Ramirez L."/>
            <person name="Alfaro M."/>
            <person name="Sun H."/>
            <person name="Tritt A."/>
            <person name="Yoshinaga Y."/>
            <person name="Zwiers L.-H."/>
            <person name="Turgeon B."/>
            <person name="Goodwin S."/>
            <person name="Spatafora J."/>
            <person name="Crous P."/>
            <person name="Grigoriev I."/>
        </authorList>
    </citation>
    <scope>NUCLEOTIDE SEQUENCE</scope>
    <source>
        <strain evidence="9">CBS 675.92</strain>
    </source>
</reference>
<dbReference type="GO" id="GO:0045292">
    <property type="term" value="P:mRNA cis splicing, via spliceosome"/>
    <property type="evidence" value="ECO:0007669"/>
    <property type="project" value="UniProtKB-UniRule"/>
</dbReference>
<keyword evidence="1" id="KW-0067">ATP-binding</keyword>
<feature type="domain" description="RNA helicase aquarius beta-barrel" evidence="7">
    <location>
        <begin position="510"/>
        <end position="673"/>
    </location>
</feature>
<dbReference type="CDD" id="cd17935">
    <property type="entry name" value="EEXXQc_AQR"/>
    <property type="match status" value="1"/>
</dbReference>
<feature type="domain" description="DNA2/NAM7 helicase helicase" evidence="4">
    <location>
        <begin position="827"/>
        <end position="1123"/>
    </location>
</feature>
<dbReference type="Gene3D" id="3.40.50.300">
    <property type="entry name" value="P-loop containing nucleotide triphosphate hydrolases"/>
    <property type="match status" value="2"/>
</dbReference>
<dbReference type="GO" id="GO:0004386">
    <property type="term" value="F:helicase activity"/>
    <property type="evidence" value="ECO:0007669"/>
    <property type="project" value="InterPro"/>
</dbReference>
<dbReference type="Pfam" id="PF21144">
    <property type="entry name" value="Aquarius_N_3rd"/>
    <property type="match status" value="1"/>
</dbReference>
<sequence>MEDIKVGRASSAQDAATAPATQAPTLHARPTVADLHGENHFAQVARKNWLSGGKAQKARPEVVKKELWDELEKIDFAYPSLLVLENLQLLERYLWPGFTEDSSNYHHLLLALMVNVKRRENLPSWEHFASRPAEFSSFFRRILSMTIDTSQSIKIRTQLISFVIGAFQSLDSGLVRKECAPLVSISIWQNLHSETVREHQFEQHQVLKKVWRAAHKRFDAGDEALQARLKFERSWLFALLLDFLDRLYNNTSRQEMQDNLAYCERFVELLTDLQSQLPTRRFVNTLLRDLNILPAMRLSPMYTNEENGLFRDLTILLSHFTYFPIEDQTGKQLSKLEYDQEHYDLLAKLQRVGYATFQEKLQLLALANYGSVGNRDELEGHLRTLEDSEVVQLCSLMGLRTEYPKSTFLVQDRAFFTEALLGLVEHRPTFKDVVREMPILPTEKILYETTFLRNESYDGSRPLAIPKLNLQYLTMGDFLWRSFILYRAESLYGIRKDMEDVAKRVQPRGKGADASFRGFSRMSIPISKPGIVDVAPSRVGEEYPAYVRAEVILDVSRLQYPVRKEWESLRSDDVVFLLAVEEPEDASMSNGVDQQDAGEQLGIRVLRSASVVQVQDEKGRPLRDQPSMDGDAPRARQRRLVVHIDAKQYQKDMDRAAQGRPNVYEQINLVVRRRGRENNFQPILESIRRLTLSDIPAPSWLQEVFLGYGDPSSATYKRLPNRLHSIDFRDTFLDWQHLIESLPGKSIEPHEDAQSSFGPPYVVQFPASAEAEAPPIRSSKKRRRDQVEVAPQPAHESLQVSSYKPPNMGPYPADAPKLNTVRFTPAQIEAITSGSQPGLTVVVGPPGTGKTDVATQIISNIYHNFPDQRTLLVAHSNQALNQLFQKIVALDIDERHLLRLGHGEEGLETEASYSKHGRVESFLERGTYYLSEVDRLAKNFGAPGAHGSSCETADYFNLVYVKPAWTQYWDNISSPDSTIEQIVAEFPFKDYFADAPQPLFPPGANKEQLIDIAQGCYRHVEKIFTELEDIRPFEILRNPRDKANYLLVKEARIIAMTSTHAAMRRQEIASLGFHYDNVIMEEAAQITEIENFIPLALQNPQNGELPLQRIVLCGDHLQNSPIIQNLAFRQYANLEQSLFQRLVRLGVPTVMLDQQGRARPSIAELYKWRYPKLENLPSVTSTPEFQTANPGFKFEYQFIDVPDYKGKGEMEPTPHFIQNLGEAEYAVALFMYMRLLGYPAHKISILTTYAGQRALIKDVLNHRCKGNRLFGLPRIVATVDKYQGEQNDYIILSLVRTRSIGYLRDIRRLTVALSRARLGLYILGRASIFSSCFELKPAFDILLTRSTKLALVTDEMYAPSHARQVADVVEEGREAVMEGVEHLGQYVYEMTKAKVEMLKSGGAAGPSGGVGKGAEVGVGDVQMANGVGTGGAVEPEPEIKDEDDEDMDREENVLIPDEVPEPGLVDNDADESESDKPDEAAAA</sequence>
<keyword evidence="2" id="KW-0508">mRNA splicing</keyword>
<evidence type="ECO:0000256" key="2">
    <source>
        <dbReference type="PIRNR" id="PIRNR038901"/>
    </source>
</evidence>
<dbReference type="InterPro" id="IPR041677">
    <property type="entry name" value="DNA2/NAM7_AAA_11"/>
</dbReference>
<dbReference type="InterPro" id="IPR048966">
    <property type="entry name" value="Aquarius_b-barrel"/>
</dbReference>
<feature type="domain" description="RNA helicase aquarius insertion" evidence="8">
    <location>
        <begin position="721"/>
        <end position="815"/>
    </location>
</feature>
<keyword evidence="10" id="KW-1185">Reference proteome</keyword>
<evidence type="ECO:0000256" key="1">
    <source>
        <dbReference type="ARBA" id="ARBA00022806"/>
    </source>
</evidence>
<keyword evidence="1" id="KW-0347">Helicase</keyword>
<feature type="region of interest" description="Disordered" evidence="3">
    <location>
        <begin position="769"/>
        <end position="806"/>
    </location>
</feature>
<dbReference type="InterPro" id="IPR026300">
    <property type="entry name" value="CWF11_fam"/>
</dbReference>
<dbReference type="Proteomes" id="UP000800035">
    <property type="component" value="Unassembled WGS sequence"/>
</dbReference>
<dbReference type="GO" id="GO:0071013">
    <property type="term" value="C:catalytic step 2 spliceosome"/>
    <property type="evidence" value="ECO:0007669"/>
    <property type="project" value="TreeGrafter"/>
</dbReference>
<comment type="subcellular location">
    <subcellularLocation>
        <location evidence="2">Nucleus</location>
    </subcellularLocation>
</comment>
<evidence type="ECO:0000259" key="5">
    <source>
        <dbReference type="Pfam" id="PF13087"/>
    </source>
</evidence>
<dbReference type="InterPro" id="IPR032174">
    <property type="entry name" value="Aquarius_N"/>
</dbReference>
<evidence type="ECO:0000259" key="8">
    <source>
        <dbReference type="Pfam" id="PF21144"/>
    </source>
</evidence>
<dbReference type="OrthoDB" id="1879at2759"/>
<dbReference type="Pfam" id="PF13086">
    <property type="entry name" value="AAA_11"/>
    <property type="match status" value="1"/>
</dbReference>
<protein>
    <recommendedName>
        <fullName evidence="2">Pre-mRNA-splicing factor</fullName>
    </recommendedName>
</protein>
<dbReference type="GO" id="GO:0003729">
    <property type="term" value="F:mRNA binding"/>
    <property type="evidence" value="ECO:0007669"/>
    <property type="project" value="TreeGrafter"/>
</dbReference>
<evidence type="ECO:0000259" key="6">
    <source>
        <dbReference type="Pfam" id="PF16399"/>
    </source>
</evidence>
<dbReference type="CDD" id="cd18808">
    <property type="entry name" value="SF1_C_Upf1"/>
    <property type="match status" value="1"/>
</dbReference>
<dbReference type="PANTHER" id="PTHR10887:SF5">
    <property type="entry name" value="RNA HELICASE AQUARIUS"/>
    <property type="match status" value="1"/>
</dbReference>
<feature type="region of interest" description="Disordered" evidence="3">
    <location>
        <begin position="1"/>
        <end position="25"/>
    </location>
</feature>
<comment type="subunit">
    <text evidence="2">Belongs to the 40S cdc5-associated complex (or cwf complex), a spliceosome sub-complex reminiscent of a late-stage spliceosome.</text>
</comment>
<organism evidence="9 10">
    <name type="scientific">Byssothecium circinans</name>
    <dbReference type="NCBI Taxonomy" id="147558"/>
    <lineage>
        <taxon>Eukaryota</taxon>
        <taxon>Fungi</taxon>
        <taxon>Dikarya</taxon>
        <taxon>Ascomycota</taxon>
        <taxon>Pezizomycotina</taxon>
        <taxon>Dothideomycetes</taxon>
        <taxon>Pleosporomycetidae</taxon>
        <taxon>Pleosporales</taxon>
        <taxon>Massarineae</taxon>
        <taxon>Massarinaceae</taxon>
        <taxon>Byssothecium</taxon>
    </lineage>
</organism>
<evidence type="ECO:0000259" key="4">
    <source>
        <dbReference type="Pfam" id="PF13086"/>
    </source>
</evidence>
<keyword evidence="2" id="KW-0507">mRNA processing</keyword>
<keyword evidence="1" id="KW-0378">Hydrolase</keyword>
<evidence type="ECO:0000313" key="10">
    <source>
        <dbReference type="Proteomes" id="UP000800035"/>
    </source>
</evidence>
<dbReference type="InterPro" id="IPR048967">
    <property type="entry name" value="Aquarius_insert"/>
</dbReference>
<feature type="region of interest" description="Disordered" evidence="3">
    <location>
        <begin position="614"/>
        <end position="635"/>
    </location>
</feature>
<gene>
    <name evidence="9" type="ORF">CC80DRAFT_467041</name>
</gene>
<dbReference type="Pfam" id="PF13087">
    <property type="entry name" value="AAA_12"/>
    <property type="match status" value="1"/>
</dbReference>
<dbReference type="SUPFAM" id="SSF52540">
    <property type="entry name" value="P-loop containing nucleoside triphosphate hydrolases"/>
    <property type="match status" value="1"/>
</dbReference>
<feature type="domain" description="DNA2/NAM7 helicase-like C-terminal" evidence="5">
    <location>
        <begin position="1134"/>
        <end position="1326"/>
    </location>
</feature>
<proteinExistence type="inferred from homology"/>
<evidence type="ECO:0000313" key="9">
    <source>
        <dbReference type="EMBL" id="KAF1959843.1"/>
    </source>
</evidence>
<dbReference type="Pfam" id="PF21143">
    <property type="entry name" value="Aquarius_N_2nd"/>
    <property type="match status" value="1"/>
</dbReference>
<feature type="compositionally biased region" description="Basic and acidic residues" evidence="3">
    <location>
        <begin position="1474"/>
        <end position="1483"/>
    </location>
</feature>
<feature type="region of interest" description="Disordered" evidence="3">
    <location>
        <begin position="1422"/>
        <end position="1483"/>
    </location>
</feature>
<evidence type="ECO:0000256" key="3">
    <source>
        <dbReference type="SAM" id="MobiDB-lite"/>
    </source>
</evidence>
<dbReference type="EMBL" id="ML976984">
    <property type="protein sequence ID" value="KAF1959843.1"/>
    <property type="molecule type" value="Genomic_DNA"/>
</dbReference>
<feature type="domain" description="RNA helicase aquarius N-terminal" evidence="6">
    <location>
        <begin position="41"/>
        <end position="427"/>
    </location>
</feature>
<feature type="compositionally biased region" description="Low complexity" evidence="3">
    <location>
        <begin position="9"/>
        <end position="24"/>
    </location>
</feature>